<dbReference type="PANTHER" id="PTHR12619">
    <property type="entry name" value="RFX TRANSCRIPTION FACTOR FAMILY"/>
    <property type="match status" value="1"/>
</dbReference>
<dbReference type="InterPro" id="IPR039779">
    <property type="entry name" value="RFX-like"/>
</dbReference>
<keyword evidence="3" id="KW-1185">Reference proteome</keyword>
<dbReference type="Proteomes" id="UP000053149">
    <property type="component" value="Unassembled WGS sequence"/>
</dbReference>
<dbReference type="EMBL" id="KL242605">
    <property type="protein sequence ID" value="KFV12802.1"/>
    <property type="molecule type" value="Genomic_DNA"/>
</dbReference>
<sequence length="147" mass="16509">SSSSTEVTAFIARLRRKTDLSNMAKTMRKVLNSESKVTVLQSDLRAVINQGFLDVPGNLLQKFRDPEELQNDIEFKCLNDLMALLAPCTDIRVLLNCVSSNLQAFVIQPSRSKEEFKNLASDFQLKWSFLLNAVGKAMTLNYAESFG</sequence>
<reference evidence="2 3" key="1">
    <citation type="submission" date="2014-04" db="EMBL/GenBank/DDBJ databases">
        <title>Genome evolution of avian class.</title>
        <authorList>
            <person name="Zhang G."/>
            <person name="Li C."/>
        </authorList>
    </citation>
    <scope>NUCLEOTIDE SEQUENCE [LARGE SCALE GENOMIC DNA]</scope>
    <source>
        <strain evidence="2">BGI_N339</strain>
    </source>
</reference>
<feature type="non-terminal residue" evidence="2">
    <location>
        <position position="1"/>
    </location>
</feature>
<feature type="non-terminal residue" evidence="2">
    <location>
        <position position="147"/>
    </location>
</feature>
<proteinExistence type="predicted"/>
<evidence type="ECO:0000259" key="1">
    <source>
        <dbReference type="Pfam" id="PF25340"/>
    </source>
</evidence>
<dbReference type="AlphaFoldDB" id="A0A093CKE9"/>
<protein>
    <submittedName>
        <fullName evidence="2">DNA-binding protein RFX8</fullName>
    </submittedName>
</protein>
<evidence type="ECO:0000313" key="2">
    <source>
        <dbReference type="EMBL" id="KFV12802.1"/>
    </source>
</evidence>
<dbReference type="InterPro" id="IPR057321">
    <property type="entry name" value="RFX1-4/6/8-like_BCD"/>
</dbReference>
<dbReference type="GO" id="GO:0000981">
    <property type="term" value="F:DNA-binding transcription factor activity, RNA polymerase II-specific"/>
    <property type="evidence" value="ECO:0007669"/>
    <property type="project" value="TreeGrafter"/>
</dbReference>
<name>A0A093CKE9_9AVES</name>
<accession>A0A093CKE9</accession>
<keyword evidence="2" id="KW-0238">DNA-binding</keyword>
<feature type="domain" description="RFX1-4/6/8-like BCD" evidence="1">
    <location>
        <begin position="5"/>
        <end position="147"/>
    </location>
</feature>
<gene>
    <name evidence="2" type="ORF">N339_03359</name>
</gene>
<dbReference type="Pfam" id="PF25340">
    <property type="entry name" value="BCD_RFX"/>
    <property type="match status" value="1"/>
</dbReference>
<evidence type="ECO:0000313" key="3">
    <source>
        <dbReference type="Proteomes" id="UP000053149"/>
    </source>
</evidence>
<dbReference type="PANTHER" id="PTHR12619:SF24">
    <property type="entry name" value="DNA-BINDING PROTEIN RFX8"/>
    <property type="match status" value="1"/>
</dbReference>
<organism evidence="2 3">
    <name type="scientific">Pterocles gutturalis</name>
    <name type="common">yellow-throated sandgrouse</name>
    <dbReference type="NCBI Taxonomy" id="240206"/>
    <lineage>
        <taxon>Eukaryota</taxon>
        <taxon>Metazoa</taxon>
        <taxon>Chordata</taxon>
        <taxon>Craniata</taxon>
        <taxon>Vertebrata</taxon>
        <taxon>Euteleostomi</taxon>
        <taxon>Archelosauria</taxon>
        <taxon>Archosauria</taxon>
        <taxon>Dinosauria</taxon>
        <taxon>Saurischia</taxon>
        <taxon>Theropoda</taxon>
        <taxon>Coelurosauria</taxon>
        <taxon>Aves</taxon>
        <taxon>Neognathae</taxon>
        <taxon>Neoaves</taxon>
        <taxon>Columbimorphae</taxon>
        <taxon>Pterocliformes</taxon>
        <taxon>Pteroclidae</taxon>
        <taxon>Pterocles</taxon>
    </lineage>
</organism>
<dbReference type="GO" id="GO:0000978">
    <property type="term" value="F:RNA polymerase II cis-regulatory region sequence-specific DNA binding"/>
    <property type="evidence" value="ECO:0007669"/>
    <property type="project" value="TreeGrafter"/>
</dbReference>